<dbReference type="EMBL" id="DAARMD010000012">
    <property type="protein sequence ID" value="HAE2991053.1"/>
    <property type="molecule type" value="Genomic_DNA"/>
</dbReference>
<evidence type="ECO:0000313" key="2">
    <source>
        <dbReference type="EMBL" id="HAE2717158.1"/>
    </source>
</evidence>
<feature type="transmembrane region" description="Helical" evidence="1">
    <location>
        <begin position="401"/>
        <end position="418"/>
    </location>
</feature>
<sequence>MLSCGGVVYLTNNYCNFLFRTRIVRRIFLLVYFVSNVYAYMVLTDTGLLIGDYQGVLIKYKEQVAYLLTLTILSYYIVCGPVFSCIAKIKVKLSTIKGLNSFAYLLLFFQVLFFAFNISTGSNTAGTDFQTGGFIRLLWLFLPVDYLFYIYYFVGRETKVNKIYLVNVIVFILSMLSRGWLGWTLVLLYAELCFFFCSHKSIKNKKKINYLILLCFFLIVAPLVFSLKVQLRADLYFSGIGGVVSTLSNIDYIQSYNNFIASFLSRIQQLSNVVFFYDHKQELYKFVSSEIVSNYAWEGLPQQTVAKLLGLAPGVDMHVFLYSHYISSSAEAVTTFQVGFISWFFLDTLSSVFYPLYVLIIIGLSLFLSKKIGGEKLCALTWIMIFLSVMCGWYNAYLVYLQALITFYFIIGLLTLITQEKAKGNHNG</sequence>
<feature type="transmembrane region" description="Helical" evidence="1">
    <location>
        <begin position="208"/>
        <end position="227"/>
    </location>
</feature>
<reference evidence="3" key="1">
    <citation type="journal article" date="2018" name="Genome Biol.">
        <title>SKESA: strategic k-mer extension for scrupulous assemblies.</title>
        <authorList>
            <person name="Souvorov A."/>
            <person name="Agarwala R."/>
            <person name="Lipman D.J."/>
        </authorList>
    </citation>
    <scope>NUCLEOTIDE SEQUENCE</scope>
    <source>
        <strain evidence="2">151-85</strain>
        <strain evidence="3">313-87</strain>
        <strain evidence="4">464-85</strain>
    </source>
</reference>
<proteinExistence type="predicted"/>
<dbReference type="AlphaFoldDB" id="A0A729ARK7"/>
<feature type="transmembrane region" description="Helical" evidence="1">
    <location>
        <begin position="27"/>
        <end position="44"/>
    </location>
</feature>
<keyword evidence="1" id="KW-0812">Transmembrane</keyword>
<comment type="caution">
    <text evidence="3">The sequence shown here is derived from an EMBL/GenBank/DDBJ whole genome shotgun (WGS) entry which is preliminary data.</text>
</comment>
<dbReference type="EMBL" id="DAARJT010000014">
    <property type="protein sequence ID" value="HAE2717158.1"/>
    <property type="molecule type" value="Genomic_DNA"/>
</dbReference>
<feature type="transmembrane region" description="Helical" evidence="1">
    <location>
        <begin position="164"/>
        <end position="188"/>
    </location>
</feature>
<keyword evidence="1" id="KW-0472">Membrane</keyword>
<accession>A0A729ARK7</accession>
<dbReference type="NCBIfam" id="NF033860">
    <property type="entry name" value="Wzy_O6_O28"/>
    <property type="match status" value="1"/>
</dbReference>
<feature type="transmembrane region" description="Helical" evidence="1">
    <location>
        <begin position="64"/>
        <end position="87"/>
    </location>
</feature>
<feature type="transmembrane region" description="Helical" evidence="1">
    <location>
        <begin position="99"/>
        <end position="118"/>
    </location>
</feature>
<name>A0A729ARK7_SALER</name>
<feature type="transmembrane region" description="Helical" evidence="1">
    <location>
        <begin position="377"/>
        <end position="395"/>
    </location>
</feature>
<evidence type="ECO:0000313" key="4">
    <source>
        <dbReference type="EMBL" id="HAE8504165.1"/>
    </source>
</evidence>
<evidence type="ECO:0000313" key="3">
    <source>
        <dbReference type="EMBL" id="HAE2991053.1"/>
    </source>
</evidence>
<dbReference type="EMBL" id="DAATFF010000013">
    <property type="protein sequence ID" value="HAE8504165.1"/>
    <property type="molecule type" value="Genomic_DNA"/>
</dbReference>
<feature type="transmembrane region" description="Helical" evidence="1">
    <location>
        <begin position="133"/>
        <end position="152"/>
    </location>
</feature>
<keyword evidence="1" id="KW-1133">Transmembrane helix</keyword>
<gene>
    <name evidence="3" type="primary">wzy</name>
    <name evidence="3" type="ORF">GNC47_003115</name>
    <name evidence="2" type="ORF">GND17_003209</name>
    <name evidence="4" type="ORF">GND55_002968</name>
</gene>
<organism evidence="3">
    <name type="scientific">Salmonella enterica subsp. salamae serovar 58:d:z6</name>
    <dbReference type="NCBI Taxonomy" id="41517"/>
    <lineage>
        <taxon>Bacteria</taxon>
        <taxon>Pseudomonadati</taxon>
        <taxon>Pseudomonadota</taxon>
        <taxon>Gammaproteobacteria</taxon>
        <taxon>Enterobacterales</taxon>
        <taxon>Enterobacteriaceae</taxon>
        <taxon>Salmonella</taxon>
    </lineage>
</organism>
<evidence type="ECO:0000256" key="1">
    <source>
        <dbReference type="SAM" id="Phobius"/>
    </source>
</evidence>
<protein>
    <submittedName>
        <fullName evidence="3">Oligosaccharide repeat unit polymerase</fullName>
    </submittedName>
</protein>
<reference evidence="3" key="2">
    <citation type="submission" date="2018-07" db="EMBL/GenBank/DDBJ databases">
        <authorList>
            <consortium name="NCBI Pathogen Detection Project"/>
        </authorList>
    </citation>
    <scope>NUCLEOTIDE SEQUENCE</scope>
    <source>
        <strain evidence="2">151-85</strain>
        <strain evidence="3">313-87</strain>
        <strain evidence="4">464-85</strain>
    </source>
</reference>